<dbReference type="Proteomes" id="UP000019151">
    <property type="component" value="Chromosome"/>
</dbReference>
<name>W0RN19_9BACT</name>
<sequence>MGNTVSLEVSAHERPTPPLRPAPMRRRLLTPVFLGLCGAGAALSSLVLGAFRAVGLDLDRDTEPAPRWYPDESVSPAALELALMVTPLRSHAGIGARTDRVGDAVRRAG</sequence>
<protein>
    <submittedName>
        <fullName evidence="3">Uncharacterized protein</fullName>
    </submittedName>
</protein>
<proteinExistence type="predicted"/>
<dbReference type="RefSeq" id="WP_025413320.1">
    <property type="nucleotide sequence ID" value="NZ_CP007128.1"/>
</dbReference>
<keyword evidence="2" id="KW-1133">Transmembrane helix</keyword>
<feature type="region of interest" description="Disordered" evidence="1">
    <location>
        <begin position="1"/>
        <end position="23"/>
    </location>
</feature>
<reference evidence="3 4" key="1">
    <citation type="journal article" date="2014" name="Genome Announc.">
        <title>Genome Sequence and Methylome of Soil Bacterium Gemmatirosa kalamazoonensis KBS708T, a Member of the Rarely Cultivated Gemmatimonadetes Phylum.</title>
        <authorList>
            <person name="Debruyn J.M."/>
            <person name="Radosevich M."/>
            <person name="Wommack K.E."/>
            <person name="Polson S.W."/>
            <person name="Hauser L.J."/>
            <person name="Fawaz M.N."/>
            <person name="Korlach J."/>
            <person name="Tsai Y.C."/>
        </authorList>
    </citation>
    <scope>NUCLEOTIDE SEQUENCE [LARGE SCALE GENOMIC DNA]</scope>
    <source>
        <strain evidence="3 4">KBS708</strain>
    </source>
</reference>
<dbReference type="EMBL" id="CP007128">
    <property type="protein sequence ID" value="AHG91887.1"/>
    <property type="molecule type" value="Genomic_DNA"/>
</dbReference>
<organism evidence="3 4">
    <name type="scientific">Gemmatirosa kalamazoonensis</name>
    <dbReference type="NCBI Taxonomy" id="861299"/>
    <lineage>
        <taxon>Bacteria</taxon>
        <taxon>Pseudomonadati</taxon>
        <taxon>Gemmatimonadota</taxon>
        <taxon>Gemmatimonadia</taxon>
        <taxon>Gemmatimonadales</taxon>
        <taxon>Gemmatimonadaceae</taxon>
        <taxon>Gemmatirosa</taxon>
    </lineage>
</organism>
<keyword evidence="4" id="KW-1185">Reference proteome</keyword>
<accession>W0RN19</accession>
<dbReference type="HOGENOM" id="CLU_2180065_0_0_0"/>
<evidence type="ECO:0000256" key="2">
    <source>
        <dbReference type="SAM" id="Phobius"/>
    </source>
</evidence>
<dbReference type="AlphaFoldDB" id="W0RN19"/>
<evidence type="ECO:0000313" key="3">
    <source>
        <dbReference type="EMBL" id="AHG91887.1"/>
    </source>
</evidence>
<feature type="transmembrane region" description="Helical" evidence="2">
    <location>
        <begin position="28"/>
        <end position="51"/>
    </location>
</feature>
<gene>
    <name evidence="3" type="ORF">J421_4350</name>
</gene>
<dbReference type="KEGG" id="gba:J421_4350"/>
<keyword evidence="2" id="KW-0812">Transmembrane</keyword>
<dbReference type="InParanoid" id="W0RN19"/>
<evidence type="ECO:0000313" key="4">
    <source>
        <dbReference type="Proteomes" id="UP000019151"/>
    </source>
</evidence>
<evidence type="ECO:0000256" key="1">
    <source>
        <dbReference type="SAM" id="MobiDB-lite"/>
    </source>
</evidence>
<keyword evidence="2" id="KW-0472">Membrane</keyword>